<dbReference type="Gene3D" id="2.102.10.10">
    <property type="entry name" value="Rieske [2Fe-2S] iron-sulphur domain"/>
    <property type="match status" value="1"/>
</dbReference>
<proteinExistence type="predicted"/>
<dbReference type="PROSITE" id="PS00570">
    <property type="entry name" value="RING_HYDROXYL_ALPHA"/>
    <property type="match status" value="1"/>
</dbReference>
<reference evidence="8" key="1">
    <citation type="submission" date="2018-05" db="EMBL/GenBank/DDBJ databases">
        <authorList>
            <person name="Lanie J.A."/>
            <person name="Ng W.-L."/>
            <person name="Kazmierczak K.M."/>
            <person name="Andrzejewski T.M."/>
            <person name="Davidsen T.M."/>
            <person name="Wayne K.J."/>
            <person name="Tettelin H."/>
            <person name="Glass J.I."/>
            <person name="Rusch D."/>
            <person name="Podicherti R."/>
            <person name="Tsui H.-C.T."/>
            <person name="Winkler M.E."/>
        </authorList>
    </citation>
    <scope>NUCLEOTIDE SEQUENCE</scope>
</reference>
<keyword evidence="1" id="KW-0001">2Fe-2S</keyword>
<dbReference type="PANTHER" id="PTHR21266:SF59">
    <property type="entry name" value="BLR4922 PROTEIN"/>
    <property type="match status" value="1"/>
</dbReference>
<protein>
    <recommendedName>
        <fullName evidence="7">Rieske domain-containing protein</fullName>
    </recommendedName>
</protein>
<dbReference type="GO" id="GO:0005506">
    <property type="term" value="F:iron ion binding"/>
    <property type="evidence" value="ECO:0007669"/>
    <property type="project" value="InterPro"/>
</dbReference>
<feature type="region of interest" description="Disordered" evidence="6">
    <location>
        <begin position="199"/>
        <end position="218"/>
    </location>
</feature>
<dbReference type="GO" id="GO:0051537">
    <property type="term" value="F:2 iron, 2 sulfur cluster binding"/>
    <property type="evidence" value="ECO:0007669"/>
    <property type="project" value="UniProtKB-KW"/>
</dbReference>
<keyword evidence="2" id="KW-0479">Metal-binding</keyword>
<dbReference type="AlphaFoldDB" id="A0A382EET8"/>
<dbReference type="InterPro" id="IPR017941">
    <property type="entry name" value="Rieske_2Fe-2S"/>
</dbReference>
<keyword evidence="3" id="KW-0560">Oxidoreductase</keyword>
<dbReference type="CDD" id="cd03479">
    <property type="entry name" value="Rieske_RO_Alpha_PhDO_like"/>
    <property type="match status" value="1"/>
</dbReference>
<evidence type="ECO:0000259" key="7">
    <source>
        <dbReference type="PROSITE" id="PS51296"/>
    </source>
</evidence>
<dbReference type="InterPro" id="IPR015881">
    <property type="entry name" value="ARHD_Rieske_2Fe_2S"/>
</dbReference>
<feature type="non-terminal residue" evidence="8">
    <location>
        <position position="299"/>
    </location>
</feature>
<feature type="compositionally biased region" description="Polar residues" evidence="6">
    <location>
        <begin position="230"/>
        <end position="245"/>
    </location>
</feature>
<dbReference type="SUPFAM" id="SSF55961">
    <property type="entry name" value="Bet v1-like"/>
    <property type="match status" value="1"/>
</dbReference>
<feature type="domain" description="Rieske" evidence="7">
    <location>
        <begin position="27"/>
        <end position="134"/>
    </location>
</feature>
<evidence type="ECO:0000256" key="1">
    <source>
        <dbReference type="ARBA" id="ARBA00022714"/>
    </source>
</evidence>
<keyword evidence="4" id="KW-0408">Iron</keyword>
<evidence type="ECO:0000256" key="2">
    <source>
        <dbReference type="ARBA" id="ARBA00022723"/>
    </source>
</evidence>
<evidence type="ECO:0000313" key="8">
    <source>
        <dbReference type="EMBL" id="SVB48463.1"/>
    </source>
</evidence>
<evidence type="ECO:0000256" key="6">
    <source>
        <dbReference type="SAM" id="MobiDB-lite"/>
    </source>
</evidence>
<organism evidence="8">
    <name type="scientific">marine metagenome</name>
    <dbReference type="NCBI Taxonomy" id="408172"/>
    <lineage>
        <taxon>unclassified sequences</taxon>
        <taxon>metagenomes</taxon>
        <taxon>ecological metagenomes</taxon>
    </lineage>
</organism>
<gene>
    <name evidence="8" type="ORF">METZ01_LOCUS201317</name>
</gene>
<evidence type="ECO:0000256" key="4">
    <source>
        <dbReference type="ARBA" id="ARBA00023004"/>
    </source>
</evidence>
<sequence>MLSVEDNALLTEVGPGTPTGELFRRFWLPAMLSSELPEPDGDPVRLRLLGEDLITYRDTDGNVGCVDAFCPHRGAPLFFGRNEENGLRCIYHGWKFDVNGNCTHMPNCVEGDTYKDKIKITSYPAIEGGGLVWFYMGPVAKRPPNPGFDWFANPSNWTHAAKYVYHSNYMQALEGDFDPSHAAFLHSTLDGNISNPANKFTGATGRPVGTSPEYQPPLPEPVEYDCGIGTNRSGGSTQSRPSNTGRGASWLMPCFDPVGLASAGTYPLNIKVPADDEHTIYFRVRWSPTGPLTEQQIWE</sequence>
<dbReference type="PROSITE" id="PS51296">
    <property type="entry name" value="RIESKE"/>
    <property type="match status" value="1"/>
</dbReference>
<keyword evidence="5" id="KW-0411">Iron-sulfur</keyword>
<evidence type="ECO:0000256" key="5">
    <source>
        <dbReference type="ARBA" id="ARBA00023014"/>
    </source>
</evidence>
<dbReference type="InterPro" id="IPR036922">
    <property type="entry name" value="Rieske_2Fe-2S_sf"/>
</dbReference>
<evidence type="ECO:0000256" key="3">
    <source>
        <dbReference type="ARBA" id="ARBA00023002"/>
    </source>
</evidence>
<feature type="region of interest" description="Disordered" evidence="6">
    <location>
        <begin position="226"/>
        <end position="245"/>
    </location>
</feature>
<dbReference type="InterPro" id="IPR050584">
    <property type="entry name" value="Cholesterol_7-desaturase"/>
</dbReference>
<name>A0A382EET8_9ZZZZ</name>
<dbReference type="Gene3D" id="3.90.380.10">
    <property type="entry name" value="Naphthalene 1,2-dioxygenase Alpha Subunit, Chain A, domain 1"/>
    <property type="match status" value="1"/>
</dbReference>
<dbReference type="EMBL" id="UINC01043846">
    <property type="protein sequence ID" value="SVB48463.1"/>
    <property type="molecule type" value="Genomic_DNA"/>
</dbReference>
<dbReference type="Pfam" id="PF00355">
    <property type="entry name" value="Rieske"/>
    <property type="match status" value="1"/>
</dbReference>
<dbReference type="PANTHER" id="PTHR21266">
    <property type="entry name" value="IRON-SULFUR DOMAIN CONTAINING PROTEIN"/>
    <property type="match status" value="1"/>
</dbReference>
<dbReference type="SUPFAM" id="SSF50022">
    <property type="entry name" value="ISP domain"/>
    <property type="match status" value="1"/>
</dbReference>
<accession>A0A382EET8</accession>
<dbReference type="GO" id="GO:0016491">
    <property type="term" value="F:oxidoreductase activity"/>
    <property type="evidence" value="ECO:0007669"/>
    <property type="project" value="UniProtKB-KW"/>
</dbReference>